<dbReference type="PATRIC" id="fig|517011.3.peg.678"/>
<protein>
    <recommendedName>
        <fullName evidence="4">Transmembrane protein</fullName>
    </recommendedName>
</protein>
<comment type="caution">
    <text evidence="2">The sequence shown here is derived from an EMBL/GenBank/DDBJ whole genome shotgun (WGS) entry which is preliminary data.</text>
</comment>
<gene>
    <name evidence="2" type="ORF">ABB28_05950</name>
</gene>
<accession>A0A0R0D187</accession>
<dbReference type="EMBL" id="LDJK01000018">
    <property type="protein sequence ID" value="KRG74982.1"/>
    <property type="molecule type" value="Genomic_DNA"/>
</dbReference>
<sequence>MKTINSLFGVIFIVYGLWLIMDVRGRPGLLRGIDLSIDPVGFGALFFLLGVWIVMNDTEKGA</sequence>
<keyword evidence="1" id="KW-0812">Transmembrane</keyword>
<organism evidence="2 3">
    <name type="scientific">Stenotrophomonas chelatiphaga</name>
    <dbReference type="NCBI Taxonomy" id="517011"/>
    <lineage>
        <taxon>Bacteria</taxon>
        <taxon>Pseudomonadati</taxon>
        <taxon>Pseudomonadota</taxon>
        <taxon>Gammaproteobacteria</taxon>
        <taxon>Lysobacterales</taxon>
        <taxon>Lysobacteraceae</taxon>
        <taxon>Stenotrophomonas</taxon>
    </lineage>
</organism>
<dbReference type="Proteomes" id="UP000051386">
    <property type="component" value="Unassembled WGS sequence"/>
</dbReference>
<proteinExistence type="predicted"/>
<keyword evidence="1" id="KW-0472">Membrane</keyword>
<evidence type="ECO:0000313" key="3">
    <source>
        <dbReference type="Proteomes" id="UP000051386"/>
    </source>
</evidence>
<evidence type="ECO:0000313" key="2">
    <source>
        <dbReference type="EMBL" id="KRG74982.1"/>
    </source>
</evidence>
<evidence type="ECO:0000256" key="1">
    <source>
        <dbReference type="SAM" id="Phobius"/>
    </source>
</evidence>
<dbReference type="AlphaFoldDB" id="A0A0R0D187"/>
<feature type="transmembrane region" description="Helical" evidence="1">
    <location>
        <begin position="35"/>
        <end position="55"/>
    </location>
</feature>
<keyword evidence="1" id="KW-1133">Transmembrane helix</keyword>
<reference evidence="2 3" key="1">
    <citation type="submission" date="2015-05" db="EMBL/GenBank/DDBJ databases">
        <title>Genome sequencing and analysis of members of genus Stenotrophomonas.</title>
        <authorList>
            <person name="Patil P.P."/>
            <person name="Midha S."/>
            <person name="Patil P.B."/>
        </authorList>
    </citation>
    <scope>NUCLEOTIDE SEQUENCE [LARGE SCALE GENOMIC DNA]</scope>
    <source>
        <strain evidence="2 3">DSM 21508</strain>
    </source>
</reference>
<dbReference type="RefSeq" id="WP_057507755.1">
    <property type="nucleotide sequence ID" value="NZ_LDJK01000018.1"/>
</dbReference>
<name>A0A0R0D187_9GAMM</name>
<feature type="transmembrane region" description="Helical" evidence="1">
    <location>
        <begin position="6"/>
        <end position="23"/>
    </location>
</feature>
<evidence type="ECO:0008006" key="4">
    <source>
        <dbReference type="Google" id="ProtNLM"/>
    </source>
</evidence>
<keyword evidence="3" id="KW-1185">Reference proteome</keyword>